<dbReference type="EMBL" id="QGKL01000029">
    <property type="protein sequence ID" value="PWQ96301.1"/>
    <property type="molecule type" value="Genomic_DNA"/>
</dbReference>
<dbReference type="Proteomes" id="UP000245506">
    <property type="component" value="Unassembled WGS sequence"/>
</dbReference>
<dbReference type="SUPFAM" id="SSF56925">
    <property type="entry name" value="OMPA-like"/>
    <property type="match status" value="1"/>
</dbReference>
<keyword evidence="1" id="KW-0732">Signal</keyword>
<comment type="caution">
    <text evidence="3">The sequence shown here is derived from an EMBL/GenBank/DDBJ whole genome shotgun (WGS) entry which is preliminary data.</text>
</comment>
<reference evidence="3 4" key="1">
    <citation type="submission" date="2018-05" db="EMBL/GenBank/DDBJ databases">
        <title>Leucothrix arctica sp. nov., isolated from Arctic seawater.</title>
        <authorList>
            <person name="Choi A."/>
            <person name="Baek K."/>
        </authorList>
    </citation>
    <scope>NUCLEOTIDE SEQUENCE [LARGE SCALE GENOMIC DNA]</scope>
    <source>
        <strain evidence="3 4">IMCC9719</strain>
    </source>
</reference>
<gene>
    <name evidence="3" type="ORF">DKT75_09955</name>
</gene>
<dbReference type="InterPro" id="IPR027385">
    <property type="entry name" value="Beta-barrel_OMP"/>
</dbReference>
<evidence type="ECO:0000313" key="4">
    <source>
        <dbReference type="Proteomes" id="UP000245506"/>
    </source>
</evidence>
<sequence>MNLLGSLPTGLANNFYTGMEIHMNKVLLGAAVLLSVASTQVMAGPNWNQASISYLSADVGDNDDIDGLGLSGTKLLNSNFFLAGSYSSLTLETFNAFGYEADADLNFLSLGVGARKAVAGNTDIYGIVSYEKIDLSISTGFGGFYSAAVDDESGYGLRVGVRSMMTPKFEINGEISYIDVLDDAETGFGFGAAYYFTNQFSVGAGYNTADDIDTLNLTGTFNF</sequence>
<feature type="domain" description="Outer membrane protein beta-barrel" evidence="2">
    <location>
        <begin position="30"/>
        <end position="196"/>
    </location>
</feature>
<keyword evidence="4" id="KW-1185">Reference proteome</keyword>
<proteinExistence type="predicted"/>
<evidence type="ECO:0000313" key="3">
    <source>
        <dbReference type="EMBL" id="PWQ96301.1"/>
    </source>
</evidence>
<organism evidence="3 4">
    <name type="scientific">Leucothrix arctica</name>
    <dbReference type="NCBI Taxonomy" id="1481894"/>
    <lineage>
        <taxon>Bacteria</taxon>
        <taxon>Pseudomonadati</taxon>
        <taxon>Pseudomonadota</taxon>
        <taxon>Gammaproteobacteria</taxon>
        <taxon>Thiotrichales</taxon>
        <taxon>Thiotrichaceae</taxon>
        <taxon>Leucothrix</taxon>
    </lineage>
</organism>
<protein>
    <submittedName>
        <fullName evidence="3">Porin</fullName>
    </submittedName>
</protein>
<name>A0A317CDW6_9GAMM</name>
<dbReference type="Pfam" id="PF13505">
    <property type="entry name" value="OMP_b-brl"/>
    <property type="match status" value="1"/>
</dbReference>
<dbReference type="InterPro" id="IPR011250">
    <property type="entry name" value="OMP/PagP_B-barrel"/>
</dbReference>
<evidence type="ECO:0000256" key="1">
    <source>
        <dbReference type="ARBA" id="ARBA00022729"/>
    </source>
</evidence>
<accession>A0A317CDW6</accession>
<evidence type="ECO:0000259" key="2">
    <source>
        <dbReference type="Pfam" id="PF13505"/>
    </source>
</evidence>
<dbReference type="AlphaFoldDB" id="A0A317CDW6"/>